<evidence type="ECO:0000256" key="4">
    <source>
        <dbReference type="ARBA" id="ARBA00022737"/>
    </source>
</evidence>
<evidence type="ECO:0000256" key="3">
    <source>
        <dbReference type="ARBA" id="ARBA00022723"/>
    </source>
</evidence>
<accession>A0AAG5DWV2</accession>
<dbReference type="SUPFAM" id="SSF54695">
    <property type="entry name" value="POZ domain"/>
    <property type="match status" value="1"/>
</dbReference>
<dbReference type="InterPro" id="IPR011333">
    <property type="entry name" value="SKP1/BTB/POZ_sf"/>
</dbReference>
<dbReference type="InterPro" id="IPR036236">
    <property type="entry name" value="Znf_C2H2_sf"/>
</dbReference>
<dbReference type="InterPro" id="IPR013087">
    <property type="entry name" value="Znf_C2H2_type"/>
</dbReference>
<dbReference type="GO" id="GO:0061061">
    <property type="term" value="P:muscle structure development"/>
    <property type="evidence" value="ECO:0007669"/>
    <property type="project" value="UniProtKB-ARBA"/>
</dbReference>
<dbReference type="GO" id="GO:0030707">
    <property type="term" value="P:follicle cell of egg chamber development"/>
    <property type="evidence" value="ECO:0007669"/>
    <property type="project" value="UniProtKB-ARBA"/>
</dbReference>
<reference evidence="10" key="1">
    <citation type="submission" date="2024-04" db="UniProtKB">
        <authorList>
            <consortium name="EnsemblMetazoa"/>
        </authorList>
    </citation>
    <scope>IDENTIFICATION</scope>
    <source>
        <strain evidence="10">EBRO</strain>
    </source>
</reference>
<dbReference type="AlphaFoldDB" id="A0AAG5DWV2"/>
<dbReference type="FunFam" id="3.30.710.10:FF:000118">
    <property type="entry name" value="Abrupt, isoform B"/>
    <property type="match status" value="1"/>
</dbReference>
<evidence type="ECO:0000256" key="5">
    <source>
        <dbReference type="ARBA" id="ARBA00023242"/>
    </source>
</evidence>
<keyword evidence="6" id="KW-0862">Zinc</keyword>
<evidence type="ECO:0008006" key="12">
    <source>
        <dbReference type="Google" id="ProtNLM"/>
    </source>
</evidence>
<name>A0AAG5DWV2_ANOAO</name>
<keyword evidence="6" id="KW-0863">Zinc-finger</keyword>
<dbReference type="PROSITE" id="PS00028">
    <property type="entry name" value="ZINC_FINGER_C2H2_1"/>
    <property type="match status" value="2"/>
</dbReference>
<feature type="compositionally biased region" description="Low complexity" evidence="7">
    <location>
        <begin position="547"/>
        <end position="579"/>
    </location>
</feature>
<dbReference type="PANTHER" id="PTHR23110">
    <property type="entry name" value="BTB DOMAIN TRANSCRIPTION FACTOR"/>
    <property type="match status" value="1"/>
</dbReference>
<dbReference type="InterPro" id="IPR051095">
    <property type="entry name" value="Dros_DevTransReg"/>
</dbReference>
<dbReference type="Proteomes" id="UP000075880">
    <property type="component" value="Unassembled WGS sequence"/>
</dbReference>
<proteinExistence type="predicted"/>
<dbReference type="GO" id="GO:0006357">
    <property type="term" value="P:regulation of transcription by RNA polymerase II"/>
    <property type="evidence" value="ECO:0007669"/>
    <property type="project" value="UniProtKB-ARBA"/>
</dbReference>
<feature type="compositionally biased region" description="Polar residues" evidence="7">
    <location>
        <begin position="584"/>
        <end position="605"/>
    </location>
</feature>
<dbReference type="Pfam" id="PF00651">
    <property type="entry name" value="BTB"/>
    <property type="match status" value="1"/>
</dbReference>
<evidence type="ECO:0000256" key="2">
    <source>
        <dbReference type="ARBA" id="ARBA00022473"/>
    </source>
</evidence>
<evidence type="ECO:0000256" key="1">
    <source>
        <dbReference type="ARBA" id="ARBA00004123"/>
    </source>
</evidence>
<keyword evidence="4" id="KW-0677">Repeat</keyword>
<dbReference type="GO" id="GO:0008270">
    <property type="term" value="F:zinc ion binding"/>
    <property type="evidence" value="ECO:0007669"/>
    <property type="project" value="UniProtKB-KW"/>
</dbReference>
<protein>
    <recommendedName>
        <fullName evidence="12">BTB domain-containing protein</fullName>
    </recommendedName>
</protein>
<feature type="domain" description="BTB" evidence="8">
    <location>
        <begin position="37"/>
        <end position="102"/>
    </location>
</feature>
<dbReference type="GO" id="GO:0005634">
    <property type="term" value="C:nucleus"/>
    <property type="evidence" value="ECO:0007669"/>
    <property type="project" value="UniProtKB-SubCell"/>
</dbReference>
<feature type="domain" description="C2H2-type" evidence="9">
    <location>
        <begin position="495"/>
        <end position="523"/>
    </location>
</feature>
<dbReference type="GO" id="GO:0048813">
    <property type="term" value="P:dendrite morphogenesis"/>
    <property type="evidence" value="ECO:0007669"/>
    <property type="project" value="UniProtKB-ARBA"/>
</dbReference>
<organism evidence="10 11">
    <name type="scientific">Anopheles atroparvus</name>
    <name type="common">European mosquito</name>
    <dbReference type="NCBI Taxonomy" id="41427"/>
    <lineage>
        <taxon>Eukaryota</taxon>
        <taxon>Metazoa</taxon>
        <taxon>Ecdysozoa</taxon>
        <taxon>Arthropoda</taxon>
        <taxon>Hexapoda</taxon>
        <taxon>Insecta</taxon>
        <taxon>Pterygota</taxon>
        <taxon>Neoptera</taxon>
        <taxon>Endopterygota</taxon>
        <taxon>Diptera</taxon>
        <taxon>Nematocera</taxon>
        <taxon>Culicoidea</taxon>
        <taxon>Culicidae</taxon>
        <taxon>Anophelinae</taxon>
        <taxon>Anopheles</taxon>
    </lineage>
</organism>
<evidence type="ECO:0000313" key="11">
    <source>
        <dbReference type="Proteomes" id="UP000075880"/>
    </source>
</evidence>
<evidence type="ECO:0000259" key="9">
    <source>
        <dbReference type="PROSITE" id="PS50157"/>
    </source>
</evidence>
<dbReference type="GO" id="GO:0007423">
    <property type="term" value="P:sensory organ development"/>
    <property type="evidence" value="ECO:0007669"/>
    <property type="project" value="UniProtKB-ARBA"/>
</dbReference>
<sequence length="605" mass="66413">MANIANMTPQQFSLRWNNYTTYIAGAFDSLRYEEDFVDVTLCCEGRKIRAHKILLSACSPYFKEVFKENPCQHPVIIFKNVRYTDLMSLVEFMYQGEVSVAQDQLPSFLHTAELLSIRGLTDSATEARPPGPSTSTIAQQLIQSQPVLEKAATITAAESVFLTLPSNSTIVHQPKLVQTQLQATPIMSKTIIKTAPSEMPALTTPSATITVPIAQQQPTLTKIQMQAPQQQATTQSQSAQQQQHHVQVQVQQVQQVQPQQQTQQQTQQQAQLLTQSQQAPQATTLQEVVDNVVQPRKKKIKVQQILASQASTSIPATTTVTVTASGSGHSTDGEIFSKFETETYTITDAKDDSRTDQEQVETYTESGQNSSGGMKMEIPEFISLGEPISASGGGNNAFIQEGYELVSEDKDEDDEEMGQDNIEIEAADMDMSRIFQETTDEQTKSNILKVSQVDRLDGSGEDKPYKCPECRRTFCSMNAMKRHRQAKHSNSQDSFTCLLCDARFKTKWSLSTHKSKYHRGQNTAIAIRPSDAGEPGVTNVTTTIAGTTTTTTTSGGGAESSSRNTTTKAATTTRSNASAGMSVQKRSASGTIITRINKSQMSEDE</sequence>
<evidence type="ECO:0000259" key="8">
    <source>
        <dbReference type="PROSITE" id="PS50097"/>
    </source>
</evidence>
<dbReference type="Gene3D" id="3.30.710.10">
    <property type="entry name" value="Potassium Channel Kv1.1, Chain A"/>
    <property type="match status" value="1"/>
</dbReference>
<feature type="domain" description="C2H2-type" evidence="9">
    <location>
        <begin position="465"/>
        <end position="493"/>
    </location>
</feature>
<keyword evidence="3" id="KW-0479">Metal-binding</keyword>
<dbReference type="SMART" id="SM00355">
    <property type="entry name" value="ZnF_C2H2"/>
    <property type="match status" value="2"/>
</dbReference>
<keyword evidence="2" id="KW-0217">Developmental protein</keyword>
<evidence type="ECO:0000256" key="6">
    <source>
        <dbReference type="PROSITE-ProRule" id="PRU00042"/>
    </source>
</evidence>
<dbReference type="SMART" id="SM00225">
    <property type="entry name" value="BTB"/>
    <property type="match status" value="1"/>
</dbReference>
<dbReference type="PROSITE" id="PS50157">
    <property type="entry name" value="ZINC_FINGER_C2H2_2"/>
    <property type="match status" value="2"/>
</dbReference>
<dbReference type="CDD" id="cd18315">
    <property type="entry name" value="BTB_POZ_BAB-like"/>
    <property type="match status" value="1"/>
</dbReference>
<dbReference type="PROSITE" id="PS50097">
    <property type="entry name" value="BTB"/>
    <property type="match status" value="1"/>
</dbReference>
<dbReference type="EnsemblMetazoa" id="ENSAATROPT017343">
    <property type="protein sequence ID" value="ENSAATROPP015309"/>
    <property type="gene ID" value="ENSAATROPG014190"/>
</dbReference>
<evidence type="ECO:0000256" key="7">
    <source>
        <dbReference type="SAM" id="MobiDB-lite"/>
    </source>
</evidence>
<feature type="region of interest" description="Disordered" evidence="7">
    <location>
        <begin position="547"/>
        <end position="605"/>
    </location>
</feature>
<dbReference type="SUPFAM" id="SSF57667">
    <property type="entry name" value="beta-beta-alpha zinc fingers"/>
    <property type="match status" value="1"/>
</dbReference>
<dbReference type="InterPro" id="IPR000210">
    <property type="entry name" value="BTB/POZ_dom"/>
</dbReference>
<dbReference type="PANTHER" id="PTHR23110:SF106">
    <property type="entry name" value="FI01104P"/>
    <property type="match status" value="1"/>
</dbReference>
<comment type="subcellular location">
    <subcellularLocation>
        <location evidence="1">Nucleus</location>
    </subcellularLocation>
</comment>
<evidence type="ECO:0000313" key="10">
    <source>
        <dbReference type="EnsemblMetazoa" id="ENSAATROPP015309"/>
    </source>
</evidence>
<dbReference type="Gene3D" id="3.30.160.60">
    <property type="entry name" value="Classic Zinc Finger"/>
    <property type="match status" value="1"/>
</dbReference>
<keyword evidence="11" id="KW-1185">Reference proteome</keyword>
<keyword evidence="5" id="KW-0539">Nucleus</keyword>